<protein>
    <submittedName>
        <fullName evidence="1">Membrane protein</fullName>
    </submittedName>
</protein>
<proteinExistence type="predicted"/>
<dbReference type="HOGENOM" id="CLU_041399_1_0_9"/>
<accession>B2TMT7</accession>
<gene>
    <name evidence="1" type="ordered locus">CLL_A1891</name>
</gene>
<dbReference type="Gene3D" id="2.60.120.260">
    <property type="entry name" value="Galactose-binding domain-like"/>
    <property type="match status" value="1"/>
</dbReference>
<dbReference type="EMBL" id="CP001056">
    <property type="protein sequence ID" value="ACD24337.1"/>
    <property type="molecule type" value="Genomic_DNA"/>
</dbReference>
<sequence length="261" mass="30009">MKNCFKKILVMFVMVLTIMGIGAIQNRNIVNAATVGEQLLQPEEGWRRYDDNDGNISYIGDGWYYGTNIESQNGMLHANIGYGEARFNFTGSKIRIISNADQETGFSDNIKITIDNKIIDTYSQNIKAKSEGMILLYENTSLKNGTHTVKISKEDDSKYIEIDTIDIDGVLLPYEEIEQPEEPYKPDEDDSNKTGAILIINLVDGETKVYDVTTSEAKKFIDWYDKHDKETYRFDKDVNEKISVNEYVVHDKITFFEIRRY</sequence>
<reference evidence="1" key="2">
    <citation type="submission" date="2009-08" db="EMBL/GenBank/DDBJ databases">
        <authorList>
            <person name="Shrivastava S."/>
            <person name="Brinkac L.M."/>
            <person name="Dodson R.J."/>
            <person name="Harkins D.M."/>
            <person name="Durkin A.S."/>
            <person name="Sutton G."/>
        </authorList>
    </citation>
    <scope>NUCLEOTIDE SEQUENCE</scope>
    <source>
        <strain evidence="1">Eklund 17B</strain>
    </source>
</reference>
<dbReference type="PATRIC" id="fig|935198.13.peg.1841"/>
<dbReference type="AlphaFoldDB" id="B2TMT7"/>
<organism evidence="1">
    <name type="scientific">Clostridium botulinum (strain Eklund 17B / Type B)</name>
    <dbReference type="NCBI Taxonomy" id="935198"/>
    <lineage>
        <taxon>Bacteria</taxon>
        <taxon>Bacillati</taxon>
        <taxon>Bacillota</taxon>
        <taxon>Clostridia</taxon>
        <taxon>Eubacteriales</taxon>
        <taxon>Clostridiaceae</taxon>
        <taxon>Clostridium</taxon>
    </lineage>
</organism>
<reference evidence="1" key="1">
    <citation type="submission" date="2009-06" db="EMBL/GenBank/DDBJ databases">
        <authorList>
            <consortium name="US DOE Joint Genome Institute (JGI-PGF)"/>
            <person name="Lucas S."/>
            <person name="Copeland A."/>
            <person name="Lapidus A."/>
            <person name="Glavina del Rio T."/>
            <person name="Dalin E."/>
            <person name="Tice H."/>
            <person name="Bruce D."/>
            <person name="Goodwin L."/>
            <person name="Pitluck S."/>
            <person name="Kyrpides N."/>
            <person name="Mavromatis K."/>
            <person name="Ivanova N."/>
            <person name="Saunders E."/>
            <person name="Brettin T."/>
            <person name="Detter J.C."/>
            <person name="Han C."/>
            <person name="Larimer F."/>
            <person name="Land M."/>
            <person name="Hauser L."/>
            <person name="Markowitz V."/>
            <person name="Cheng J.-F."/>
            <person name="Hugenholtz P."/>
            <person name="Woyke T."/>
            <person name="Wu D."/>
            <person name="Gronow S."/>
            <person name="Klenk H.-P."/>
            <person name="Eisen J.A."/>
        </authorList>
    </citation>
    <scope>NUCLEOTIDE SEQUENCE</scope>
    <source>
        <strain evidence="1">Eklund 17B</strain>
    </source>
</reference>
<name>B2TMT7_CLOBB</name>
<dbReference type="KEGG" id="cbk:CLL_A1891"/>
<evidence type="ECO:0000313" key="1">
    <source>
        <dbReference type="EMBL" id="ACD24337.1"/>
    </source>
</evidence>
<accession>U4P8Y9</accession>